<keyword evidence="5" id="KW-1185">Reference proteome</keyword>
<keyword evidence="2" id="KW-0694">RNA-binding</keyword>
<evidence type="ECO:0000259" key="3">
    <source>
        <dbReference type="Pfam" id="PF11627"/>
    </source>
</evidence>
<sequence>MEVDLATLWVMEETLEVVDVTLALERPKDVETLVEEGAMVVEDMETKVVDMVVVVEDMMVTMKEEVLEVTIGGGGNYNDFGNYNGQQQSNYGPVKGGGFGGRSSGSPYGGAYGSGGRSALTMDLTPLRKHELQLTPAKLLAKS</sequence>
<dbReference type="PANTHER" id="PTHR48026">
    <property type="entry name" value="HOMOLOGOUS TO DROSOPHILA SQD (SQUID) PROTEIN"/>
    <property type="match status" value="1"/>
</dbReference>
<reference evidence="4 5" key="1">
    <citation type="journal article" date="2018" name="Mol. Genet. Genomics">
        <title>The red deer Cervus elaphus genome CerEla1.0: sequencing, annotating, genes, and chromosomes.</title>
        <authorList>
            <person name="Bana N.A."/>
            <person name="Nyiri A."/>
            <person name="Nagy J."/>
            <person name="Frank K."/>
            <person name="Nagy T."/>
            <person name="Steger V."/>
            <person name="Schiller M."/>
            <person name="Lakatos P."/>
            <person name="Sugar L."/>
            <person name="Horn P."/>
            <person name="Barta E."/>
            <person name="Orosz L."/>
        </authorList>
    </citation>
    <scope>NUCLEOTIDE SEQUENCE [LARGE SCALE GENOMIC DNA]</scope>
    <source>
        <strain evidence="4">Hungarian</strain>
    </source>
</reference>
<dbReference type="Proteomes" id="UP000242450">
    <property type="component" value="Chromosome 7"/>
</dbReference>
<evidence type="ECO:0000256" key="2">
    <source>
        <dbReference type="ARBA" id="ARBA00022884"/>
    </source>
</evidence>
<dbReference type="GO" id="GO:0071013">
    <property type="term" value="C:catalytic step 2 spliceosome"/>
    <property type="evidence" value="ECO:0007669"/>
    <property type="project" value="TreeGrafter"/>
</dbReference>
<keyword evidence="1" id="KW-0677">Repeat</keyword>
<dbReference type="EMBL" id="MKHE01000007">
    <property type="protein sequence ID" value="OWK13303.1"/>
    <property type="molecule type" value="Genomic_DNA"/>
</dbReference>
<dbReference type="PANTHER" id="PTHR48026:SF27">
    <property type="entry name" value="HETEROGENEOUS NUCLEAR RIBONUCLEOPROTEIN A3-LIKE-RELATED"/>
    <property type="match status" value="1"/>
</dbReference>
<proteinExistence type="predicted"/>
<dbReference type="AlphaFoldDB" id="A0A212D506"/>
<evidence type="ECO:0000313" key="4">
    <source>
        <dbReference type="EMBL" id="OWK13303.1"/>
    </source>
</evidence>
<feature type="non-terminal residue" evidence="4">
    <location>
        <position position="143"/>
    </location>
</feature>
<evidence type="ECO:0000313" key="5">
    <source>
        <dbReference type="Proteomes" id="UP000242450"/>
    </source>
</evidence>
<feature type="domain" description="Heterogeneous nuclear ribonucleoprotein A1/A2 C-terminal" evidence="3">
    <location>
        <begin position="72"/>
        <end position="110"/>
    </location>
</feature>
<name>A0A212D506_CEREH</name>
<protein>
    <recommendedName>
        <fullName evidence="3">Heterogeneous nuclear ribonucleoprotein A1/A2 C-terminal domain-containing protein</fullName>
    </recommendedName>
</protein>
<gene>
    <name evidence="4" type="ORF">Celaphus_00014367</name>
</gene>
<dbReference type="InterPro" id="IPR021662">
    <property type="entry name" value="HnRNPA1/A2_C"/>
</dbReference>
<accession>A0A212D506</accession>
<organism evidence="4 5">
    <name type="scientific">Cervus elaphus hippelaphus</name>
    <name type="common">European red deer</name>
    <dbReference type="NCBI Taxonomy" id="46360"/>
    <lineage>
        <taxon>Eukaryota</taxon>
        <taxon>Metazoa</taxon>
        <taxon>Chordata</taxon>
        <taxon>Craniata</taxon>
        <taxon>Vertebrata</taxon>
        <taxon>Euteleostomi</taxon>
        <taxon>Mammalia</taxon>
        <taxon>Eutheria</taxon>
        <taxon>Laurasiatheria</taxon>
        <taxon>Artiodactyla</taxon>
        <taxon>Ruminantia</taxon>
        <taxon>Pecora</taxon>
        <taxon>Cervidae</taxon>
        <taxon>Cervinae</taxon>
        <taxon>Cervus</taxon>
    </lineage>
</organism>
<comment type="caution">
    <text evidence="4">The sequence shown here is derived from an EMBL/GenBank/DDBJ whole genome shotgun (WGS) entry which is preliminary data.</text>
</comment>
<dbReference type="Pfam" id="PF11627">
    <property type="entry name" value="HnRNPA1_LC"/>
    <property type="match status" value="1"/>
</dbReference>
<dbReference type="GO" id="GO:0000398">
    <property type="term" value="P:mRNA splicing, via spliceosome"/>
    <property type="evidence" value="ECO:0007669"/>
    <property type="project" value="TreeGrafter"/>
</dbReference>
<dbReference type="GO" id="GO:0003730">
    <property type="term" value="F:mRNA 3'-UTR binding"/>
    <property type="evidence" value="ECO:0007669"/>
    <property type="project" value="TreeGrafter"/>
</dbReference>
<evidence type="ECO:0000256" key="1">
    <source>
        <dbReference type="ARBA" id="ARBA00022737"/>
    </source>
</evidence>